<evidence type="ECO:0000256" key="4">
    <source>
        <dbReference type="ARBA" id="ARBA00014878"/>
    </source>
</evidence>
<dbReference type="EMBL" id="KZ451888">
    <property type="protein sequence ID" value="PKA65926.1"/>
    <property type="molecule type" value="Genomic_DNA"/>
</dbReference>
<dbReference type="SUPFAM" id="SSF46785">
    <property type="entry name" value="Winged helix' DNA-binding domain"/>
    <property type="match status" value="1"/>
</dbReference>
<organism evidence="9 10">
    <name type="scientific">Apostasia shenzhenica</name>
    <dbReference type="NCBI Taxonomy" id="1088818"/>
    <lineage>
        <taxon>Eukaryota</taxon>
        <taxon>Viridiplantae</taxon>
        <taxon>Streptophyta</taxon>
        <taxon>Embryophyta</taxon>
        <taxon>Tracheophyta</taxon>
        <taxon>Spermatophyta</taxon>
        <taxon>Magnoliopsida</taxon>
        <taxon>Liliopsida</taxon>
        <taxon>Asparagales</taxon>
        <taxon>Orchidaceae</taxon>
        <taxon>Apostasioideae</taxon>
        <taxon>Apostasia</taxon>
    </lineage>
</organism>
<sequence>MPTRMATRGSPAPRNAHGGLARLFSKKGYMHTTTQKAHTCGAYLVKGPRAHALCIGAIACDGCCRGAACGPFCHPTLYVDLASCFTTGKFSELEAFIQANAEKFQTDNNFGLVKQVLSSLYKRNIQRLTQTYLTLSLQDIANTVNLNSAKDAEMRVLQMIQDGEIFATINQKDGMVSFHEDPEQYKTYLEGCWKSFMGVPATSGILTDVGNPSWEFVETSDGSQRLSLAFQLIDVVERDMKELAFWVEGWPELIDDIVEEADYPRGADFMRSSIPFKGPAGSEFFNPDRPSDHGSFTGRMIMICGSG</sequence>
<evidence type="ECO:0000259" key="8">
    <source>
        <dbReference type="PROSITE" id="PS50250"/>
    </source>
</evidence>
<dbReference type="AlphaFoldDB" id="A0A2I0BDT1"/>
<name>A0A2I0BDT1_9ASPA</name>
<proteinExistence type="inferred from homology"/>
<keyword evidence="10" id="KW-1185">Reference proteome</keyword>
<comment type="similarity">
    <text evidence="3">Belongs to the CSN3 family.</text>
</comment>
<dbReference type="OrthoDB" id="29061at2759"/>
<evidence type="ECO:0000256" key="2">
    <source>
        <dbReference type="ARBA" id="ARBA00004496"/>
    </source>
</evidence>
<dbReference type="FunFam" id="1.10.10.10:FF:000354">
    <property type="entry name" value="COP9 signalosome complex subunit 3"/>
    <property type="match status" value="1"/>
</dbReference>
<evidence type="ECO:0000256" key="6">
    <source>
        <dbReference type="ARBA" id="ARBA00022790"/>
    </source>
</evidence>
<comment type="subcellular location">
    <subcellularLocation>
        <location evidence="2">Cytoplasm</location>
    </subcellularLocation>
    <subcellularLocation>
        <location evidence="1">Nucleus</location>
    </subcellularLocation>
</comment>
<dbReference type="InterPro" id="IPR000717">
    <property type="entry name" value="PCI_dom"/>
</dbReference>
<keyword evidence="5" id="KW-0963">Cytoplasm</keyword>
<dbReference type="GO" id="GO:0006511">
    <property type="term" value="P:ubiquitin-dependent protein catabolic process"/>
    <property type="evidence" value="ECO:0007669"/>
    <property type="project" value="TreeGrafter"/>
</dbReference>
<evidence type="ECO:0000256" key="5">
    <source>
        <dbReference type="ARBA" id="ARBA00022490"/>
    </source>
</evidence>
<evidence type="ECO:0000313" key="10">
    <source>
        <dbReference type="Proteomes" id="UP000236161"/>
    </source>
</evidence>
<dbReference type="GO" id="GO:0008180">
    <property type="term" value="C:COP9 signalosome"/>
    <property type="evidence" value="ECO:0007669"/>
    <property type="project" value="UniProtKB-KW"/>
</dbReference>
<accession>A0A2I0BDT1</accession>
<dbReference type="GO" id="GO:0005737">
    <property type="term" value="C:cytoplasm"/>
    <property type="evidence" value="ECO:0007669"/>
    <property type="project" value="UniProtKB-SubCell"/>
</dbReference>
<dbReference type="InterPro" id="IPR036390">
    <property type="entry name" value="WH_DNA-bd_sf"/>
</dbReference>
<dbReference type="PROSITE" id="PS50250">
    <property type="entry name" value="PCI"/>
    <property type="match status" value="1"/>
</dbReference>
<keyword evidence="7" id="KW-0539">Nucleus</keyword>
<dbReference type="Pfam" id="PF01399">
    <property type="entry name" value="PCI"/>
    <property type="match status" value="1"/>
</dbReference>
<keyword evidence="6" id="KW-0736">Signalosome</keyword>
<dbReference type="PANTHER" id="PTHR10758:SF1">
    <property type="entry name" value="COP9 SIGNALOSOME COMPLEX SUBUNIT 3"/>
    <property type="match status" value="1"/>
</dbReference>
<dbReference type="SMART" id="SM00088">
    <property type="entry name" value="PINT"/>
    <property type="match status" value="1"/>
</dbReference>
<dbReference type="PANTHER" id="PTHR10758">
    <property type="entry name" value="26S PROTEASOME NON-ATPASE REGULATORY SUBUNIT 3/COP9 SIGNALOSOME COMPLEX SUBUNIT 3"/>
    <property type="match status" value="1"/>
</dbReference>
<evidence type="ECO:0000313" key="9">
    <source>
        <dbReference type="EMBL" id="PKA65926.1"/>
    </source>
</evidence>
<evidence type="ECO:0000256" key="1">
    <source>
        <dbReference type="ARBA" id="ARBA00004123"/>
    </source>
</evidence>
<dbReference type="Gene3D" id="1.25.40.570">
    <property type="match status" value="1"/>
</dbReference>
<dbReference type="Proteomes" id="UP000236161">
    <property type="component" value="Unassembled WGS sequence"/>
</dbReference>
<protein>
    <recommendedName>
        <fullName evidence="4">COP9 signalosome complex subunit 3</fullName>
    </recommendedName>
</protein>
<feature type="domain" description="PCI" evidence="8">
    <location>
        <begin position="14"/>
        <end position="183"/>
    </location>
</feature>
<evidence type="ECO:0000256" key="3">
    <source>
        <dbReference type="ARBA" id="ARBA00007084"/>
    </source>
</evidence>
<dbReference type="STRING" id="1088818.A0A2I0BDT1"/>
<reference evidence="9 10" key="1">
    <citation type="journal article" date="2017" name="Nature">
        <title>The Apostasia genome and the evolution of orchids.</title>
        <authorList>
            <person name="Zhang G.Q."/>
            <person name="Liu K.W."/>
            <person name="Li Z."/>
            <person name="Lohaus R."/>
            <person name="Hsiao Y.Y."/>
            <person name="Niu S.C."/>
            <person name="Wang J.Y."/>
            <person name="Lin Y.C."/>
            <person name="Xu Q."/>
            <person name="Chen L.J."/>
            <person name="Yoshida K."/>
            <person name="Fujiwara S."/>
            <person name="Wang Z.W."/>
            <person name="Zhang Y.Q."/>
            <person name="Mitsuda N."/>
            <person name="Wang M."/>
            <person name="Liu G.H."/>
            <person name="Pecoraro L."/>
            <person name="Huang H.X."/>
            <person name="Xiao X.J."/>
            <person name="Lin M."/>
            <person name="Wu X.Y."/>
            <person name="Wu W.L."/>
            <person name="Chen Y.Y."/>
            <person name="Chang S.B."/>
            <person name="Sakamoto S."/>
            <person name="Ohme-Takagi M."/>
            <person name="Yagi M."/>
            <person name="Zeng S.J."/>
            <person name="Shen C.Y."/>
            <person name="Yeh C.M."/>
            <person name="Luo Y.B."/>
            <person name="Tsai W.C."/>
            <person name="Van de Peer Y."/>
            <person name="Liu Z.J."/>
        </authorList>
    </citation>
    <scope>NUCLEOTIDE SEQUENCE [LARGE SCALE GENOMIC DNA]</scope>
    <source>
        <strain evidence="10">cv. Shenzhen</strain>
        <tissue evidence="9">Stem</tissue>
    </source>
</reference>
<evidence type="ECO:0000256" key="7">
    <source>
        <dbReference type="ARBA" id="ARBA00023242"/>
    </source>
</evidence>
<dbReference type="InterPro" id="IPR050756">
    <property type="entry name" value="CSN3"/>
</dbReference>
<gene>
    <name evidence="9" type="primary">CSN3</name>
    <name evidence="9" type="ORF">AXF42_Ash010335</name>
</gene>